<evidence type="ECO:0000256" key="4">
    <source>
        <dbReference type="ARBA" id="ARBA00022692"/>
    </source>
</evidence>
<feature type="transmembrane region" description="Helical" evidence="8">
    <location>
        <begin position="365"/>
        <end position="383"/>
    </location>
</feature>
<feature type="domain" description="NADH:quinone oxidoreductase/Mrp antiporter transmembrane" evidence="9">
    <location>
        <begin position="127"/>
        <end position="415"/>
    </location>
</feature>
<dbReference type="GO" id="GO:0005886">
    <property type="term" value="C:plasma membrane"/>
    <property type="evidence" value="ECO:0007669"/>
    <property type="project" value="UniProtKB-SubCell"/>
</dbReference>
<sequence length="584" mass="59851">MILQTAIGLPCGAAALLAAAGRLLPRRVVDACAAAVVLALCGLLGAVLARTRGGPLTEWPGGWSPRTGAPGIALVADPFAAGLALTIAVLALASLVYTWRFFTEVHAAFHALLLLFTGAMCGFVLTGDLFDQFVFYELMSVIAVVLTGYLPEEPKTVHGALNFGVVASLGGTLTLTGIGLLYARTGELNLLVLGDHVGASRDALTTAGFVLVATGFLVKAAAVPFHFWLADAHAVAPTPVCVLFSGVMVELGVYAIARLYWTVFAGGAIAAGRSLAVLGALTALLGAVMCVTQRHIKRLLAYSTISHAGLLLVGVALLDRHALAGAACYLLGHAGAKAGLFLAAGTLLNRFGSVDEDGLHGRGRGLRVTGPVFLLGGLGLAGLPPSGLWAGKSVIEHAAGERGWWWVTPVALAVSALTGGAVLRVWLHVFRGAGRPAAHGASDEKAETGRELPRTPWTMTLPALLLAAAGLLLGLLPGLDRALTAGAAVFTDTAALHAAVLGGVREPVPHPAATPFASPDGLALAFAGVALAALVAWTGLRRGEGRVTGRLVRPLHLLHSGHAGDYAAWLAAGTAVFAALQLWR</sequence>
<dbReference type="PANTHER" id="PTHR42703:SF1">
    <property type="entry name" value="NA(+)_H(+) ANTIPORTER SUBUNIT D1"/>
    <property type="match status" value="1"/>
</dbReference>
<dbReference type="Proteomes" id="UP000242367">
    <property type="component" value="Unassembled WGS sequence"/>
</dbReference>
<evidence type="ECO:0000256" key="5">
    <source>
        <dbReference type="ARBA" id="ARBA00022989"/>
    </source>
</evidence>
<evidence type="ECO:0000256" key="8">
    <source>
        <dbReference type="SAM" id="Phobius"/>
    </source>
</evidence>
<proteinExistence type="inferred from homology"/>
<dbReference type="AlphaFoldDB" id="A0A2P4UB59"/>
<evidence type="ECO:0000313" key="10">
    <source>
        <dbReference type="EMBL" id="POM22272.1"/>
    </source>
</evidence>
<keyword evidence="5 8" id="KW-1133">Transmembrane helix</keyword>
<keyword evidence="3" id="KW-1003">Cell membrane</keyword>
<evidence type="ECO:0000256" key="2">
    <source>
        <dbReference type="ARBA" id="ARBA00005346"/>
    </source>
</evidence>
<comment type="similarity">
    <text evidence="2">Belongs to the CPA3 antiporters (TC 2.A.63) subunit D family.</text>
</comment>
<feature type="transmembrane region" description="Helical" evidence="8">
    <location>
        <begin position="203"/>
        <end position="222"/>
    </location>
</feature>
<evidence type="ECO:0000313" key="11">
    <source>
        <dbReference type="Proteomes" id="UP000242367"/>
    </source>
</evidence>
<dbReference type="InterPro" id="IPR050586">
    <property type="entry name" value="CPA3_Na-H_Antiporter_D"/>
</dbReference>
<reference evidence="10 11" key="1">
    <citation type="journal article" date="2017" name="Chemistry">
        <title>Isolation, Biosynthesis and Chemical Modifications of Rubterolones A-F: Rare Tropolone Alkaloids from Actinomadura sp. 5-2.</title>
        <authorList>
            <person name="Guo H."/>
            <person name="Benndorf R."/>
            <person name="Leichnitz D."/>
            <person name="Klassen J.L."/>
            <person name="Vollmers J."/>
            <person name="Gorls H."/>
            <person name="Steinacker M."/>
            <person name="Weigel C."/>
            <person name="Dahse H.M."/>
            <person name="Kaster A.K."/>
            <person name="de Beer Z.W."/>
            <person name="Poulsen M."/>
            <person name="Beemelmanns C."/>
        </authorList>
    </citation>
    <scope>NUCLEOTIDE SEQUENCE [LARGE SCALE GENOMIC DNA]</scope>
    <source>
        <strain evidence="10 11">5-2</strain>
    </source>
</reference>
<feature type="transmembrane region" description="Helical" evidence="8">
    <location>
        <begin position="234"/>
        <end position="257"/>
    </location>
</feature>
<dbReference type="PANTHER" id="PTHR42703">
    <property type="entry name" value="NADH DEHYDROGENASE"/>
    <property type="match status" value="1"/>
</dbReference>
<feature type="transmembrane region" description="Helical" evidence="8">
    <location>
        <begin position="299"/>
        <end position="318"/>
    </location>
</feature>
<feature type="transmembrane region" description="Helical" evidence="8">
    <location>
        <begin position="163"/>
        <end position="183"/>
    </location>
</feature>
<dbReference type="EMBL" id="MTBP01000006">
    <property type="protein sequence ID" value="POM22272.1"/>
    <property type="molecule type" value="Genomic_DNA"/>
</dbReference>
<evidence type="ECO:0000256" key="7">
    <source>
        <dbReference type="RuleBase" id="RU000320"/>
    </source>
</evidence>
<evidence type="ECO:0000259" key="9">
    <source>
        <dbReference type="Pfam" id="PF00361"/>
    </source>
</evidence>
<feature type="transmembrane region" description="Helical" evidence="8">
    <location>
        <begin position="107"/>
        <end position="127"/>
    </location>
</feature>
<keyword evidence="4 7" id="KW-0812">Transmembrane</keyword>
<feature type="transmembrane region" description="Helical" evidence="8">
    <location>
        <begin position="69"/>
        <end position="95"/>
    </location>
</feature>
<protein>
    <submittedName>
        <fullName evidence="10">Na(+)/H(+) antiporter subunit D</fullName>
    </submittedName>
</protein>
<feature type="transmembrane region" description="Helical" evidence="8">
    <location>
        <begin position="457"/>
        <end position="476"/>
    </location>
</feature>
<accession>A0A2P4UB59</accession>
<name>A0A2P4UB59_9ACTN</name>
<feature type="transmembrane region" description="Helical" evidence="8">
    <location>
        <begin position="133"/>
        <end position="151"/>
    </location>
</feature>
<evidence type="ECO:0000256" key="3">
    <source>
        <dbReference type="ARBA" id="ARBA00022475"/>
    </source>
</evidence>
<evidence type="ECO:0000256" key="1">
    <source>
        <dbReference type="ARBA" id="ARBA00004651"/>
    </source>
</evidence>
<comment type="subcellular location">
    <subcellularLocation>
        <location evidence="1">Cell membrane</location>
        <topology evidence="1">Multi-pass membrane protein</topology>
    </subcellularLocation>
    <subcellularLocation>
        <location evidence="7">Membrane</location>
        <topology evidence="7">Multi-pass membrane protein</topology>
    </subcellularLocation>
</comment>
<evidence type="ECO:0000256" key="6">
    <source>
        <dbReference type="ARBA" id="ARBA00023136"/>
    </source>
</evidence>
<dbReference type="Pfam" id="PF00361">
    <property type="entry name" value="Proton_antipo_M"/>
    <property type="match status" value="1"/>
</dbReference>
<keyword evidence="11" id="KW-1185">Reference proteome</keyword>
<feature type="transmembrane region" description="Helical" evidence="8">
    <location>
        <begin position="522"/>
        <end position="540"/>
    </location>
</feature>
<feature type="transmembrane region" description="Helical" evidence="8">
    <location>
        <begin position="263"/>
        <end position="287"/>
    </location>
</feature>
<dbReference type="PRINTS" id="PR01434">
    <property type="entry name" value="NADHDHGNASE5"/>
</dbReference>
<keyword evidence="6 8" id="KW-0472">Membrane</keyword>
<feature type="transmembrane region" description="Helical" evidence="8">
    <location>
        <begin position="6"/>
        <end position="24"/>
    </location>
</feature>
<gene>
    <name evidence="10" type="primary">mrpD_2</name>
    <name evidence="10" type="ORF">BTM25_56840</name>
</gene>
<organism evidence="10 11">
    <name type="scientific">Actinomadura rubteroloni</name>
    <dbReference type="NCBI Taxonomy" id="1926885"/>
    <lineage>
        <taxon>Bacteria</taxon>
        <taxon>Bacillati</taxon>
        <taxon>Actinomycetota</taxon>
        <taxon>Actinomycetes</taxon>
        <taxon>Streptosporangiales</taxon>
        <taxon>Thermomonosporaceae</taxon>
        <taxon>Actinomadura</taxon>
    </lineage>
</organism>
<feature type="transmembrane region" description="Helical" evidence="8">
    <location>
        <begin position="31"/>
        <end position="49"/>
    </location>
</feature>
<feature type="transmembrane region" description="Helical" evidence="8">
    <location>
        <begin position="324"/>
        <end position="344"/>
    </location>
</feature>
<dbReference type="RefSeq" id="WP_103566719.1">
    <property type="nucleotide sequence ID" value="NZ_MTBP01000006.1"/>
</dbReference>
<comment type="caution">
    <text evidence="10">The sequence shown here is derived from an EMBL/GenBank/DDBJ whole genome shotgun (WGS) entry which is preliminary data.</text>
</comment>
<feature type="transmembrane region" description="Helical" evidence="8">
    <location>
        <begin position="403"/>
        <end position="427"/>
    </location>
</feature>
<dbReference type="InterPro" id="IPR001750">
    <property type="entry name" value="ND/Mrp_TM"/>
</dbReference>